<keyword evidence="7" id="KW-1185">Reference proteome</keyword>
<protein>
    <submittedName>
        <fullName evidence="6">LysR family transcriptional regulator</fullName>
    </submittedName>
</protein>
<dbReference type="PRINTS" id="PR00039">
    <property type="entry name" value="HTHLYSR"/>
</dbReference>
<dbReference type="SUPFAM" id="SSF53850">
    <property type="entry name" value="Periplasmic binding protein-like II"/>
    <property type="match status" value="1"/>
</dbReference>
<dbReference type="InterPro" id="IPR036390">
    <property type="entry name" value="WH_DNA-bd_sf"/>
</dbReference>
<evidence type="ECO:0000259" key="5">
    <source>
        <dbReference type="PROSITE" id="PS50931"/>
    </source>
</evidence>
<dbReference type="Gene3D" id="3.40.190.10">
    <property type="entry name" value="Periplasmic binding protein-like II"/>
    <property type="match status" value="2"/>
</dbReference>
<keyword evidence="3" id="KW-0238">DNA-binding</keyword>
<comment type="similarity">
    <text evidence="1">Belongs to the LysR transcriptional regulatory family.</text>
</comment>
<dbReference type="SUPFAM" id="SSF46785">
    <property type="entry name" value="Winged helix' DNA-binding domain"/>
    <property type="match status" value="1"/>
</dbReference>
<dbReference type="Pfam" id="PF03466">
    <property type="entry name" value="LysR_substrate"/>
    <property type="match status" value="1"/>
</dbReference>
<reference evidence="6 7" key="1">
    <citation type="submission" date="2015-06" db="EMBL/GenBank/DDBJ databases">
        <authorList>
            <person name="Kim K.M."/>
        </authorList>
    </citation>
    <scope>NUCLEOTIDE SEQUENCE [LARGE SCALE GENOMIC DNA]</scope>
    <source>
        <strain evidence="6 7">KCTC 22370</strain>
    </source>
</reference>
<feature type="domain" description="HTH lysR-type" evidence="5">
    <location>
        <begin position="1"/>
        <end position="58"/>
    </location>
</feature>
<dbReference type="OrthoDB" id="8479870at2"/>
<dbReference type="GO" id="GO:0010628">
    <property type="term" value="P:positive regulation of gene expression"/>
    <property type="evidence" value="ECO:0007669"/>
    <property type="project" value="TreeGrafter"/>
</dbReference>
<organism evidence="6 7">
    <name type="scientific">Pelagerythrobacter marensis</name>
    <dbReference type="NCBI Taxonomy" id="543877"/>
    <lineage>
        <taxon>Bacteria</taxon>
        <taxon>Pseudomonadati</taxon>
        <taxon>Pseudomonadota</taxon>
        <taxon>Alphaproteobacteria</taxon>
        <taxon>Sphingomonadales</taxon>
        <taxon>Erythrobacteraceae</taxon>
        <taxon>Pelagerythrobacter</taxon>
    </lineage>
</organism>
<dbReference type="RefSeq" id="WP_047805709.1">
    <property type="nucleotide sequence ID" value="NZ_CP011805.1"/>
</dbReference>
<sequence>MRLRHIEVFYAVYRTGSVTGAAQELNVSQPSVSKVLRHAEDQLGYPLFRRHKGRLEPTDAAHELFGDVDEVYRQVRSLRQTAKNIGARRGGHIKLGLLPSLGFGVIPEAIARLRDQHSDVSFELDTLHSRDIATSLHEREFDLAIGYGSAAKSRLAVRQVGEIELLVAARKTDFVPADGLVDIEDLDGRDFIGLRDSGPSGAVLVDEIDRLGIAPREIVTARTYYVALALVQRGVGLTVVDEFTARSMPGDEIGFYPFRKPVVAPVSAYYLGENAEAGLLTAFLDTVEAILTAKPELRA</sequence>
<dbReference type="STRING" id="543877.AM2010_473"/>
<dbReference type="PANTHER" id="PTHR30427">
    <property type="entry name" value="TRANSCRIPTIONAL ACTIVATOR PROTEIN LYSR"/>
    <property type="match status" value="1"/>
</dbReference>
<dbReference type="InterPro" id="IPR036388">
    <property type="entry name" value="WH-like_DNA-bd_sf"/>
</dbReference>
<gene>
    <name evidence="6" type="ORF">AM2010_473</name>
</gene>
<dbReference type="EMBL" id="CP011805">
    <property type="protein sequence ID" value="AKM06560.1"/>
    <property type="molecule type" value="Genomic_DNA"/>
</dbReference>
<evidence type="ECO:0000313" key="7">
    <source>
        <dbReference type="Proteomes" id="UP000037643"/>
    </source>
</evidence>
<dbReference type="PROSITE" id="PS50931">
    <property type="entry name" value="HTH_LYSR"/>
    <property type="match status" value="1"/>
</dbReference>
<dbReference type="InterPro" id="IPR000847">
    <property type="entry name" value="LysR_HTH_N"/>
</dbReference>
<accession>A0A0G3X4U7</accession>
<dbReference type="GO" id="GO:0043565">
    <property type="term" value="F:sequence-specific DNA binding"/>
    <property type="evidence" value="ECO:0007669"/>
    <property type="project" value="TreeGrafter"/>
</dbReference>
<name>A0A0G3X4U7_9SPHN</name>
<proteinExistence type="inferred from homology"/>
<dbReference type="KEGG" id="amx:AM2010_473"/>
<evidence type="ECO:0000256" key="2">
    <source>
        <dbReference type="ARBA" id="ARBA00023015"/>
    </source>
</evidence>
<dbReference type="Proteomes" id="UP000037643">
    <property type="component" value="Chromosome"/>
</dbReference>
<evidence type="ECO:0000256" key="4">
    <source>
        <dbReference type="ARBA" id="ARBA00023163"/>
    </source>
</evidence>
<keyword evidence="4" id="KW-0804">Transcription</keyword>
<dbReference type="InterPro" id="IPR005119">
    <property type="entry name" value="LysR_subst-bd"/>
</dbReference>
<dbReference type="PANTHER" id="PTHR30427:SF1">
    <property type="entry name" value="TRANSCRIPTIONAL ACTIVATOR PROTEIN LYSR"/>
    <property type="match status" value="1"/>
</dbReference>
<dbReference type="Gene3D" id="1.10.10.10">
    <property type="entry name" value="Winged helix-like DNA-binding domain superfamily/Winged helix DNA-binding domain"/>
    <property type="match status" value="1"/>
</dbReference>
<dbReference type="AlphaFoldDB" id="A0A0G3X4U7"/>
<evidence type="ECO:0000256" key="1">
    <source>
        <dbReference type="ARBA" id="ARBA00009437"/>
    </source>
</evidence>
<keyword evidence="2" id="KW-0805">Transcription regulation</keyword>
<dbReference type="PATRIC" id="fig|543877.4.peg.477"/>
<evidence type="ECO:0000313" key="6">
    <source>
        <dbReference type="EMBL" id="AKM06560.1"/>
    </source>
</evidence>
<evidence type="ECO:0000256" key="3">
    <source>
        <dbReference type="ARBA" id="ARBA00023125"/>
    </source>
</evidence>
<dbReference type="GO" id="GO:0003700">
    <property type="term" value="F:DNA-binding transcription factor activity"/>
    <property type="evidence" value="ECO:0007669"/>
    <property type="project" value="InterPro"/>
</dbReference>
<dbReference type="GO" id="GO:0009089">
    <property type="term" value="P:lysine biosynthetic process via diaminopimelate"/>
    <property type="evidence" value="ECO:0007669"/>
    <property type="project" value="TreeGrafter"/>
</dbReference>
<dbReference type="Pfam" id="PF00126">
    <property type="entry name" value="HTH_1"/>
    <property type="match status" value="1"/>
</dbReference>